<dbReference type="AlphaFoldDB" id="A0A183E6S1"/>
<evidence type="ECO:0000313" key="3">
    <source>
        <dbReference type="WBParaSite" id="GPUH_0001668401-mRNA-1"/>
    </source>
</evidence>
<dbReference type="OrthoDB" id="5793573at2759"/>
<dbReference type="WBParaSite" id="GPUH_0001668401-mRNA-1">
    <property type="protein sequence ID" value="GPUH_0001668401-mRNA-1"/>
    <property type="gene ID" value="GPUH_0001668401"/>
</dbReference>
<dbReference type="Proteomes" id="UP000271098">
    <property type="component" value="Unassembled WGS sequence"/>
</dbReference>
<name>A0A183E6S1_9BILA</name>
<reference evidence="1 2" key="2">
    <citation type="submission" date="2018-11" db="EMBL/GenBank/DDBJ databases">
        <authorList>
            <consortium name="Pathogen Informatics"/>
        </authorList>
    </citation>
    <scope>NUCLEOTIDE SEQUENCE [LARGE SCALE GENOMIC DNA]</scope>
</reference>
<dbReference type="EMBL" id="UYRT01084065">
    <property type="protein sequence ID" value="VDN28308.1"/>
    <property type="molecule type" value="Genomic_DNA"/>
</dbReference>
<gene>
    <name evidence="1" type="ORF">GPUH_LOCUS16662</name>
</gene>
<keyword evidence="2" id="KW-1185">Reference proteome</keyword>
<sequence length="233" mass="26035">MVEVRIDYDEQSTVPKLGTWLVLRRTGNDNYEVERKCRKPVLPTRIYKNNVMLLHQELCMNFRTAAKYRPCIECNWMLTKYIERPGSEHVFDKIGHSNCDSFSDSNPLVKPFSSDSVSPAQTLTSKAERDLITGSVIVPISANTALENIKIFRGVVTLLSGSFAVIQPEGHIGFLKNNRSDNSLRDLKIGDWVAVAGVQRGKTIAYDIINLPSLISAEAPTKVKRGTVLVSCH</sequence>
<accession>A0A183E6S1</accession>
<protein>
    <submittedName>
        <fullName evidence="3">S1 motif domain-containing protein</fullName>
    </submittedName>
</protein>
<evidence type="ECO:0000313" key="2">
    <source>
        <dbReference type="Proteomes" id="UP000271098"/>
    </source>
</evidence>
<proteinExistence type="predicted"/>
<reference evidence="3" key="1">
    <citation type="submission" date="2016-06" db="UniProtKB">
        <authorList>
            <consortium name="WormBaseParasite"/>
        </authorList>
    </citation>
    <scope>IDENTIFICATION</scope>
</reference>
<evidence type="ECO:0000313" key="1">
    <source>
        <dbReference type="EMBL" id="VDN28308.1"/>
    </source>
</evidence>
<organism evidence="3">
    <name type="scientific">Gongylonema pulchrum</name>
    <dbReference type="NCBI Taxonomy" id="637853"/>
    <lineage>
        <taxon>Eukaryota</taxon>
        <taxon>Metazoa</taxon>
        <taxon>Ecdysozoa</taxon>
        <taxon>Nematoda</taxon>
        <taxon>Chromadorea</taxon>
        <taxon>Rhabditida</taxon>
        <taxon>Spirurina</taxon>
        <taxon>Spiruromorpha</taxon>
        <taxon>Spiruroidea</taxon>
        <taxon>Gongylonematidae</taxon>
        <taxon>Gongylonema</taxon>
    </lineage>
</organism>